<dbReference type="GO" id="GO:0004309">
    <property type="term" value="F:exopolyphosphatase activity"/>
    <property type="evidence" value="ECO:0007669"/>
    <property type="project" value="TreeGrafter"/>
</dbReference>
<dbReference type="InterPro" id="IPR004097">
    <property type="entry name" value="DHHA2"/>
</dbReference>
<dbReference type="EMBL" id="AP019300">
    <property type="protein sequence ID" value="BBH01246.1"/>
    <property type="molecule type" value="Genomic_DNA"/>
</dbReference>
<protein>
    <recommendedName>
        <fullName evidence="1">DHHA2 domain-containing protein</fullName>
    </recommendedName>
</protein>
<evidence type="ECO:0000259" key="1">
    <source>
        <dbReference type="Pfam" id="PF02833"/>
    </source>
</evidence>
<organism evidence="2">
    <name type="scientific">Prunus dulcis</name>
    <name type="common">Almond</name>
    <name type="synonym">Amygdalus dulcis</name>
    <dbReference type="NCBI Taxonomy" id="3755"/>
    <lineage>
        <taxon>Eukaryota</taxon>
        <taxon>Viridiplantae</taxon>
        <taxon>Streptophyta</taxon>
        <taxon>Embryophyta</taxon>
        <taxon>Tracheophyta</taxon>
        <taxon>Spermatophyta</taxon>
        <taxon>Magnoliopsida</taxon>
        <taxon>eudicotyledons</taxon>
        <taxon>Gunneridae</taxon>
        <taxon>Pentapetalae</taxon>
        <taxon>rosids</taxon>
        <taxon>fabids</taxon>
        <taxon>Rosales</taxon>
        <taxon>Rosaceae</taxon>
        <taxon>Amygdaloideae</taxon>
        <taxon>Amygdaleae</taxon>
        <taxon>Prunus</taxon>
    </lineage>
</organism>
<accession>A0A4Y1RB93</accession>
<dbReference type="AlphaFoldDB" id="A0A4Y1RB93"/>
<feature type="domain" description="DHHA2" evidence="1">
    <location>
        <begin position="185"/>
        <end position="326"/>
    </location>
</feature>
<dbReference type="InterPro" id="IPR038763">
    <property type="entry name" value="DHH_sf"/>
</dbReference>
<dbReference type="GO" id="GO:0005737">
    <property type="term" value="C:cytoplasm"/>
    <property type="evidence" value="ECO:0007669"/>
    <property type="project" value="InterPro"/>
</dbReference>
<dbReference type="Gene3D" id="3.90.1640.10">
    <property type="entry name" value="inorganic pyrophosphatase (n-terminal core)"/>
    <property type="match status" value="2"/>
</dbReference>
<proteinExistence type="predicted"/>
<dbReference type="PANTHER" id="PTHR12112:SF52">
    <property type="entry name" value="DHHA2 DOMAIN-CONTAINING PROTEIN"/>
    <property type="match status" value="1"/>
</dbReference>
<evidence type="ECO:0000313" key="2">
    <source>
        <dbReference type="EMBL" id="BBH01246.1"/>
    </source>
</evidence>
<dbReference type="SUPFAM" id="SSF64182">
    <property type="entry name" value="DHH phosphoesterases"/>
    <property type="match status" value="1"/>
</dbReference>
<name>A0A4Y1RB93_PRUDU</name>
<dbReference type="Pfam" id="PF02833">
    <property type="entry name" value="DHHA2"/>
    <property type="match status" value="1"/>
</dbReference>
<reference evidence="2" key="1">
    <citation type="journal article" date="2019" name="Science">
        <title>Mutation of a bHLH transcription factor allowed almond domestication.</title>
        <authorList>
            <person name="Sanchez-Perez R."/>
            <person name="Pavan S."/>
            <person name="Mazzeo R."/>
            <person name="Moldovan C."/>
            <person name="Aiese Cigliano R."/>
            <person name="Del Cueto J."/>
            <person name="Ricciardi F."/>
            <person name="Lotti C."/>
            <person name="Ricciardi L."/>
            <person name="Dicenta F."/>
            <person name="Lopez-Marques R.L."/>
            <person name="Lindberg Moller B."/>
        </authorList>
    </citation>
    <scope>NUCLEOTIDE SEQUENCE</scope>
</reference>
<dbReference type="PANTHER" id="PTHR12112">
    <property type="entry name" value="BNIP - RELATED"/>
    <property type="match status" value="1"/>
</dbReference>
<dbReference type="Gene3D" id="3.10.310.20">
    <property type="entry name" value="DHHA2 domain"/>
    <property type="match status" value="1"/>
</dbReference>
<sequence>MTNVGSIASTITYAFYLNEARKCDQICTVPVINMKRLDIRSQAELKWLLDSCQIDQSSLIFVDEALKQAVVEIFNCKEGESVYPWVKTVTIAEDSSCCTLVAEKFALISPEILAGQGFSRLLIELRHIFYSWVAMMAPNLAAILLDSANLCSPQCSLKDKYMATLLIHGAGRFGCNGLYQLLRYKMYDVSDLKVADILRRDFKKWTRVGKPDSAGSRMMASQIGMSSIGVPIAQLLDHEDTSVHEIKYFQHMEKIRLLMIVSGYYDSKKNFKREILVSAESVELMKNLLFFFNASASQLPLKAIHQPGLGEEMQAFEIDKVTSRKTIERLLEEFGGTSKG</sequence>
<dbReference type="InterPro" id="IPR038222">
    <property type="entry name" value="DHHA2_dom_sf"/>
</dbReference>
<gene>
    <name evidence="2" type="ORF">Prudu_011453</name>
</gene>